<dbReference type="GO" id="GO:0005840">
    <property type="term" value="C:ribosome"/>
    <property type="evidence" value="ECO:0007669"/>
    <property type="project" value="UniProtKB-KW"/>
</dbReference>
<evidence type="ECO:0000313" key="4">
    <source>
        <dbReference type="Proteomes" id="UP000077002"/>
    </source>
</evidence>
<evidence type="ECO:0000313" key="3">
    <source>
        <dbReference type="EMBL" id="OAG38743.1"/>
    </source>
</evidence>
<protein>
    <submittedName>
        <fullName evidence="3">Large subunit ribosomal protein L13e</fullName>
    </submittedName>
</protein>
<keyword evidence="4" id="KW-1185">Reference proteome</keyword>
<dbReference type="Pfam" id="PF00403">
    <property type="entry name" value="HMA"/>
    <property type="match status" value="1"/>
</dbReference>
<organism evidence="3 4">
    <name type="scientific">Fonsecaea monophora</name>
    <dbReference type="NCBI Taxonomy" id="254056"/>
    <lineage>
        <taxon>Eukaryota</taxon>
        <taxon>Fungi</taxon>
        <taxon>Dikarya</taxon>
        <taxon>Ascomycota</taxon>
        <taxon>Pezizomycotina</taxon>
        <taxon>Eurotiomycetes</taxon>
        <taxon>Chaetothyriomycetidae</taxon>
        <taxon>Chaetothyriales</taxon>
        <taxon>Herpotrichiellaceae</taxon>
        <taxon>Fonsecaea</taxon>
    </lineage>
</organism>
<proteinExistence type="predicted"/>
<name>A0A177F384_9EURO</name>
<dbReference type="RefSeq" id="XP_022510695.1">
    <property type="nucleotide sequence ID" value="XM_022657053.1"/>
</dbReference>
<dbReference type="GO" id="GO:0046872">
    <property type="term" value="F:metal ion binding"/>
    <property type="evidence" value="ECO:0007669"/>
    <property type="project" value="UniProtKB-KW"/>
</dbReference>
<comment type="caution">
    <text evidence="3">The sequence shown here is derived from an EMBL/GenBank/DDBJ whole genome shotgun (WGS) entry which is preliminary data.</text>
</comment>
<dbReference type="Gene3D" id="3.30.70.100">
    <property type="match status" value="1"/>
</dbReference>
<reference evidence="3 4" key="1">
    <citation type="submission" date="2016-03" db="EMBL/GenBank/DDBJ databases">
        <title>Draft genome sequence of the Fonsecaea monophora CBS 269.37.</title>
        <authorList>
            <person name="Bombassaro A."/>
            <person name="Vinicius W.A."/>
            <person name="De Hoog S."/>
            <person name="Sun J."/>
            <person name="Souza E.M."/>
            <person name="Raittz R.T."/>
            <person name="Costa F."/>
            <person name="Leao A.C."/>
            <person name="Tadra-Sfeir M.Z."/>
            <person name="Baura V."/>
            <person name="Balsanelli E."/>
            <person name="Pedrosa F.O."/>
            <person name="Moreno L.F."/>
            <person name="Steffens M.B."/>
            <person name="Xi L."/>
            <person name="Bocca A.L."/>
            <person name="Felipe M.S."/>
            <person name="Teixeira M."/>
            <person name="Telles Filho F.Q."/>
            <person name="Azevedo C.M."/>
            <person name="Gomes R."/>
            <person name="Vicente V.A."/>
        </authorList>
    </citation>
    <scope>NUCLEOTIDE SEQUENCE [LARGE SCALE GENOMIC DNA]</scope>
    <source>
        <strain evidence="3 4">CBS 269.37</strain>
    </source>
</reference>
<dbReference type="InterPro" id="IPR006121">
    <property type="entry name" value="HMA_dom"/>
</dbReference>
<dbReference type="FunFam" id="3.30.70.100:FF:000001">
    <property type="entry name" value="ATPase copper transporting beta"/>
    <property type="match status" value="1"/>
</dbReference>
<evidence type="ECO:0000259" key="2">
    <source>
        <dbReference type="PROSITE" id="PS50846"/>
    </source>
</evidence>
<dbReference type="AlphaFoldDB" id="A0A177F384"/>
<dbReference type="EMBL" id="LVKK01000052">
    <property type="protein sequence ID" value="OAG38743.1"/>
    <property type="molecule type" value="Genomic_DNA"/>
</dbReference>
<dbReference type="SUPFAM" id="SSF55008">
    <property type="entry name" value="HMA, heavy metal-associated domain"/>
    <property type="match status" value="1"/>
</dbReference>
<gene>
    <name evidence="3" type="ORF">AYO21_07096</name>
</gene>
<dbReference type="GeneID" id="34602252"/>
<sequence>MAACCLYGACILSIFLRKHQTFDRFEVFKIDGVTCSSCISSIESTLAPHHGIKRANVDFLLRHAEVAYNPMEISRRKIIDELDATGSASLVQNEVPSTGQSFYGVELGRILHSTDGLLLLGSILILEYFSTAIIAE</sequence>
<dbReference type="InterPro" id="IPR017969">
    <property type="entry name" value="Heavy-metal-associated_CS"/>
</dbReference>
<dbReference type="Proteomes" id="UP000077002">
    <property type="component" value="Unassembled WGS sequence"/>
</dbReference>
<feature type="domain" description="HMA" evidence="2">
    <location>
        <begin position="24"/>
        <end position="90"/>
    </location>
</feature>
<dbReference type="InterPro" id="IPR036163">
    <property type="entry name" value="HMA_dom_sf"/>
</dbReference>
<keyword evidence="3" id="KW-0687">Ribonucleoprotein</keyword>
<dbReference type="PROSITE" id="PS50846">
    <property type="entry name" value="HMA_2"/>
    <property type="match status" value="1"/>
</dbReference>
<dbReference type="PROSITE" id="PS01047">
    <property type="entry name" value="HMA_1"/>
    <property type="match status" value="1"/>
</dbReference>
<keyword evidence="1" id="KW-0479">Metal-binding</keyword>
<evidence type="ECO:0000256" key="1">
    <source>
        <dbReference type="ARBA" id="ARBA00022723"/>
    </source>
</evidence>
<accession>A0A177F384</accession>
<keyword evidence="3" id="KW-0689">Ribosomal protein</keyword>